<dbReference type="SUPFAM" id="SSF53590">
    <property type="entry name" value="Nucleoside hydrolase"/>
    <property type="match status" value="2"/>
</dbReference>
<evidence type="ECO:0000256" key="1">
    <source>
        <dbReference type="ARBA" id="ARBA00009176"/>
    </source>
</evidence>
<accession>A0A445G0N6</accession>
<feature type="chain" id="PRO_5018983495" evidence="2">
    <location>
        <begin position="23"/>
        <end position="766"/>
    </location>
</feature>
<comment type="caution">
    <text evidence="4">The sequence shown here is derived from an EMBL/GenBank/DDBJ whole genome shotgun (WGS) entry which is preliminary data.</text>
</comment>
<protein>
    <submittedName>
        <fullName evidence="4">Pyrimidine-specific ribonucleoside hydrolase RihA isoform C</fullName>
    </submittedName>
</protein>
<feature type="domain" description="Inosine/uridine-preferring nucleoside hydrolase" evidence="3">
    <location>
        <begin position="386"/>
        <end position="732"/>
    </location>
</feature>
<keyword evidence="4" id="KW-0378">Hydrolase</keyword>
<dbReference type="PANTHER" id="PTHR46692">
    <property type="entry name" value="INOSINE-URIDINE PREFERRING NUCLEOSIDE HYDROLASE FAMILY PROTEIN"/>
    <property type="match status" value="1"/>
</dbReference>
<dbReference type="AlphaFoldDB" id="A0A445G0N6"/>
<dbReference type="Pfam" id="PF01156">
    <property type="entry name" value="IU_nuc_hydro"/>
    <property type="match status" value="1"/>
</dbReference>
<dbReference type="EMBL" id="QZWG01000017">
    <property type="protein sequence ID" value="RZB54788.1"/>
    <property type="molecule type" value="Genomic_DNA"/>
</dbReference>
<dbReference type="PANTHER" id="PTHR46692:SF1">
    <property type="entry name" value="NUCLEOSIDE HYDROLASE 3-RELATED"/>
    <property type="match status" value="1"/>
</dbReference>
<evidence type="ECO:0000313" key="5">
    <source>
        <dbReference type="Proteomes" id="UP000289340"/>
    </source>
</evidence>
<comment type="similarity">
    <text evidence="1">Belongs to the IUNH family.</text>
</comment>
<dbReference type="Proteomes" id="UP000289340">
    <property type="component" value="Chromosome 17"/>
</dbReference>
<evidence type="ECO:0000313" key="4">
    <source>
        <dbReference type="EMBL" id="RZB54788.1"/>
    </source>
</evidence>
<name>A0A445G0N6_GLYSO</name>
<dbReference type="Gene3D" id="3.90.245.10">
    <property type="entry name" value="Ribonucleoside hydrolase-like"/>
    <property type="match status" value="3"/>
</dbReference>
<reference evidence="4 5" key="1">
    <citation type="submission" date="2018-09" db="EMBL/GenBank/DDBJ databases">
        <title>A high-quality reference genome of wild soybean provides a powerful tool to mine soybean genomes.</title>
        <authorList>
            <person name="Xie M."/>
            <person name="Chung C.Y.L."/>
            <person name="Li M.-W."/>
            <person name="Wong F.-L."/>
            <person name="Chan T.-F."/>
            <person name="Lam H.-M."/>
        </authorList>
    </citation>
    <scope>NUCLEOTIDE SEQUENCE [LARGE SCALE GENOMIC DNA]</scope>
    <source>
        <strain evidence="5">cv. W05</strain>
        <tissue evidence="4">Hypocotyl of etiolated seedlings</tissue>
    </source>
</reference>
<evidence type="ECO:0000259" key="3">
    <source>
        <dbReference type="Pfam" id="PF01156"/>
    </source>
</evidence>
<evidence type="ECO:0000256" key="2">
    <source>
        <dbReference type="SAM" id="SignalP"/>
    </source>
</evidence>
<keyword evidence="5" id="KW-1185">Reference proteome</keyword>
<sequence length="766" mass="84952">MRCWVAVAVAVTALIITGGGRGCAPHRILVDTDVDTDDFFALLYLLKLNTSQFQLEGISISANAWTSAGHAVNQIYDLLYMMGRDDVAVGVGGEGGILQNGTILPNVGGYLPIIEQGMTTVGGCRYRRAIPVGLGGRLDIDANYGIRKAFLPQVIHSGIPITLVPLDATNTIPINEQFFDAFEKSQDTYEAQYIFKSLKMARDTWFDNEFYSSYFMWDSFAAGIAVSIMSKPNNQKGENEFAEMEYMNITVITSNKPYGVSDGSNPFFDGRRVPKFNLEKGGVHSGHVQQGLRDPLCFVNNGKGKCQDGYTAEVSGPDSVRVLVATKAKPNKDVGSSLDREYFISFLNVLKHPQNTGRFNFTTQFPYYKEVTYKPDFENKTPGKPVVFDMDMSAGDFLALFYLLKVPVQVIDLKAIIVSPTGWTNSATIDVIYDLLHMMGRDDIPVGLGDVFAMNQSDPIFPPVGECKYVKAIPHGSGGLLDSDTLYGLARDLPRSPRRYTAENSVKFGAPRDTDHPELRQPLAMEVWNSVLQRTKPRSKITVLTNGPLTNLAKVVSVKNIRSRIQEVYVVGGHISSNVNDKGDIFSVPSNQYAEFNMFLDPLAAKIVFESEVNITLIPLNTQRRVRSFSTIIGELRRTPRTPEAVFSERLLSRLYRLKQTHNRYQHMDTFLGEILGAVVLAESHSGLNPKFEAKAVKVLADGNESSDGKTVVDEKGGKLMRILSSVDAKAYHSLYAKKLGDENQSAKIGSFEEQRRKWSHPHIIN</sequence>
<dbReference type="InterPro" id="IPR036452">
    <property type="entry name" value="Ribo_hydro-like"/>
</dbReference>
<feature type="signal peptide" evidence="2">
    <location>
        <begin position="1"/>
        <end position="22"/>
    </location>
</feature>
<proteinExistence type="inferred from homology"/>
<organism evidence="4 5">
    <name type="scientific">Glycine soja</name>
    <name type="common">Wild soybean</name>
    <dbReference type="NCBI Taxonomy" id="3848"/>
    <lineage>
        <taxon>Eukaryota</taxon>
        <taxon>Viridiplantae</taxon>
        <taxon>Streptophyta</taxon>
        <taxon>Embryophyta</taxon>
        <taxon>Tracheophyta</taxon>
        <taxon>Spermatophyta</taxon>
        <taxon>Magnoliopsida</taxon>
        <taxon>eudicotyledons</taxon>
        <taxon>Gunneridae</taxon>
        <taxon>Pentapetalae</taxon>
        <taxon>rosids</taxon>
        <taxon>fabids</taxon>
        <taxon>Fabales</taxon>
        <taxon>Fabaceae</taxon>
        <taxon>Papilionoideae</taxon>
        <taxon>50 kb inversion clade</taxon>
        <taxon>NPAAA clade</taxon>
        <taxon>indigoferoid/millettioid clade</taxon>
        <taxon>Phaseoleae</taxon>
        <taxon>Glycine</taxon>
        <taxon>Glycine subgen. Soja</taxon>
    </lineage>
</organism>
<dbReference type="InterPro" id="IPR001910">
    <property type="entry name" value="Inosine/uridine_hydrolase_dom"/>
</dbReference>
<dbReference type="GO" id="GO:0016799">
    <property type="term" value="F:hydrolase activity, hydrolyzing N-glycosyl compounds"/>
    <property type="evidence" value="ECO:0007669"/>
    <property type="project" value="InterPro"/>
</dbReference>
<gene>
    <name evidence="4" type="ORF">D0Y65_044636</name>
</gene>
<keyword evidence="2" id="KW-0732">Signal</keyword>